<comment type="caution">
    <text evidence="2">The sequence shown here is derived from an EMBL/GenBank/DDBJ whole genome shotgun (WGS) entry which is preliminary data.</text>
</comment>
<keyword evidence="1" id="KW-0732">Signal</keyword>
<dbReference type="AlphaFoldDB" id="U2HXY5"/>
<feature type="chain" id="PRO_5004627602" description="DUF4843 domain-containing protein" evidence="1">
    <location>
        <begin position="24"/>
        <end position="260"/>
    </location>
</feature>
<dbReference type="Proteomes" id="UP000016584">
    <property type="component" value="Unassembled WGS sequence"/>
</dbReference>
<name>U2HXY5_9SPHI</name>
<organism evidence="2 3">
    <name type="scientific">Sphingobacterium paucimobilis HER1398</name>
    <dbReference type="NCBI Taxonomy" id="1346330"/>
    <lineage>
        <taxon>Bacteria</taxon>
        <taxon>Pseudomonadati</taxon>
        <taxon>Bacteroidota</taxon>
        <taxon>Sphingobacteriia</taxon>
        <taxon>Sphingobacteriales</taxon>
        <taxon>Sphingobacteriaceae</taxon>
        <taxon>Sphingobacterium</taxon>
    </lineage>
</organism>
<dbReference type="EMBL" id="ATDL01000010">
    <property type="protein sequence ID" value="ERJ60120.1"/>
    <property type="molecule type" value="Genomic_DNA"/>
</dbReference>
<evidence type="ECO:0008006" key="4">
    <source>
        <dbReference type="Google" id="ProtNLM"/>
    </source>
</evidence>
<accession>U2HXY5</accession>
<protein>
    <recommendedName>
        <fullName evidence="4">DUF4843 domain-containing protein</fullName>
    </recommendedName>
</protein>
<feature type="signal peptide" evidence="1">
    <location>
        <begin position="1"/>
        <end position="23"/>
    </location>
</feature>
<keyword evidence="3" id="KW-1185">Reference proteome</keyword>
<dbReference type="STRING" id="1346330.M472_15250"/>
<evidence type="ECO:0000313" key="3">
    <source>
        <dbReference type="Proteomes" id="UP000016584"/>
    </source>
</evidence>
<evidence type="ECO:0000313" key="2">
    <source>
        <dbReference type="EMBL" id="ERJ60120.1"/>
    </source>
</evidence>
<reference evidence="2 3" key="1">
    <citation type="journal article" date="2013" name="Genome Announc.">
        <title>The Draft Genome Sequence of Sphingomonas paucimobilis Strain HER1398 (Proteobacteria), Host to the Giant PAU Phage, Indicates That It Is a Member of the Genus Sphingobacterium (Bacteroidetes).</title>
        <authorList>
            <person name="White R.A.III."/>
            <person name="Suttle C.A."/>
        </authorList>
    </citation>
    <scope>NUCLEOTIDE SEQUENCE [LARGE SCALE GENOMIC DNA]</scope>
    <source>
        <strain evidence="2 3">HER1398</strain>
    </source>
</reference>
<evidence type="ECO:0000256" key="1">
    <source>
        <dbReference type="SAM" id="SignalP"/>
    </source>
</evidence>
<dbReference type="InterPro" id="IPR032299">
    <property type="entry name" value="DUF4843"/>
</dbReference>
<sequence>MLTNKKMKRILLLIFLFSGLLNACKQDEYYIYNDEKRIQFGPQPNRIYTATYNMADTLKMQNFFYKDASIVKDTVYFDIYAIGGVESFDRQFVLEQEEYPHMENAVAGVHYVPFNDPGIQKHYMMKADSVHAVVPIFLIRDQSLANKTVSLKFKLKENDFFKLGERTKLFRRLEITDRLTRPSAWTDSYSQYYYGTYSVVKHEFMIEVTGEKWDSEFIENVDPSLQQYYLAEIKKELIKYKNDNGGDPLLDENGVEVTFP</sequence>
<gene>
    <name evidence="2" type="ORF">M472_15250</name>
</gene>
<dbReference type="eggNOG" id="ENOG5032JM0">
    <property type="taxonomic scope" value="Bacteria"/>
</dbReference>
<dbReference type="Pfam" id="PF16132">
    <property type="entry name" value="DUF4843"/>
    <property type="match status" value="1"/>
</dbReference>
<proteinExistence type="predicted"/>
<dbReference type="PATRIC" id="fig|1346330.5.peg.1439"/>